<dbReference type="InterPro" id="IPR032466">
    <property type="entry name" value="Metal_Hydrolase"/>
</dbReference>
<reference evidence="7 8" key="1">
    <citation type="journal article" date="2014" name="Curr. Microbiol.">
        <title>Spirosoma radiotolerans sp. nov., a gamma-radiation-resistant bacterium isolated from gamma ray-irradiated soil.</title>
        <authorList>
            <person name="Lee J.J."/>
            <person name="Srinivasan S."/>
            <person name="Lim S."/>
            <person name="Joe M."/>
            <person name="Im S."/>
            <person name="Bae S.I."/>
            <person name="Park K.R."/>
            <person name="Han J.H."/>
            <person name="Park S.H."/>
            <person name="Joo B.M."/>
            <person name="Park S.J."/>
            <person name="Kim M.K."/>
        </authorList>
    </citation>
    <scope>NUCLEOTIDE SEQUENCE [LARGE SCALE GENOMIC DNA]</scope>
    <source>
        <strain evidence="7 8">DG5A</strain>
    </source>
</reference>
<dbReference type="InterPro" id="IPR006680">
    <property type="entry name" value="Amidohydro-rel"/>
</dbReference>
<dbReference type="SUPFAM" id="SSF51338">
    <property type="entry name" value="Composite domain of metallo-dependent hydrolases"/>
    <property type="match status" value="2"/>
</dbReference>
<keyword evidence="4" id="KW-0378">Hydrolase</keyword>
<evidence type="ECO:0000256" key="4">
    <source>
        <dbReference type="ARBA" id="ARBA00022801"/>
    </source>
</evidence>
<keyword evidence="3" id="KW-0479">Metal-binding</keyword>
<dbReference type="HOGENOM" id="CLU_015572_2_0_10"/>
<feature type="modified residue" description="N6-carboxylysine" evidence="5">
    <location>
        <position position="150"/>
    </location>
</feature>
<organism evidence="7 8">
    <name type="scientific">Spirosoma radiotolerans</name>
    <dbReference type="NCBI Taxonomy" id="1379870"/>
    <lineage>
        <taxon>Bacteria</taxon>
        <taxon>Pseudomonadati</taxon>
        <taxon>Bacteroidota</taxon>
        <taxon>Cytophagia</taxon>
        <taxon>Cytophagales</taxon>
        <taxon>Cytophagaceae</taxon>
        <taxon>Spirosoma</taxon>
    </lineage>
</organism>
<comment type="cofactor">
    <cofactor evidence="1">
        <name>Zn(2+)</name>
        <dbReference type="ChEBI" id="CHEBI:29105"/>
    </cofactor>
</comment>
<dbReference type="GO" id="GO:0005829">
    <property type="term" value="C:cytosol"/>
    <property type="evidence" value="ECO:0007669"/>
    <property type="project" value="TreeGrafter"/>
</dbReference>
<dbReference type="KEGG" id="srd:SD10_12050"/>
<sequence length="464" mass="50910">MSIKIKNGRIITATDDYIADIFVDGETIKAIGKDLPIDADSTIDASGKLVFPGGIDPHVHLDMPFMGTFSSDTHETGTRAALFGGTTTVIDFVLQKQGHSLKEALAEWKSRATGTAAGDYSFHMAVTDFNDNTKAEIQEMVENEGITSFKTFMAYKGALMIDDSQMIGLMQEVKKQGGLVTVHATNGDVIDFLVAKHKREGKLSPLYHYLSQPEVTEAEASGRFSDMADYTDCPGYIVHMTCEGALNAVRNATRRNQKVFVETCIQYLLLDASLYEAGGSLDFEGAKWVMSPPLRQKKDQQTLWAGINQGLVQVVATDHCPFMWAQKLMGKDDFSKIPNGHPAIENRMELLFSEGVGKGKITLNKYVEVACTNAAKIFGMFPRKGTLAVGSDADIVIFDPNEKHTLSAKTHHMNVDYSGYEGWEVTGKVKTVLLRGNVVIDANKCLVEKGNGQFIKRNKVSGKI</sequence>
<dbReference type="PATRIC" id="fig|1379870.5.peg.2616"/>
<proteinExistence type="inferred from homology"/>
<dbReference type="PANTHER" id="PTHR11647:SF1">
    <property type="entry name" value="COLLAPSIN RESPONSE MEDIATOR PROTEIN"/>
    <property type="match status" value="1"/>
</dbReference>
<dbReference type="InterPro" id="IPR011059">
    <property type="entry name" value="Metal-dep_hydrolase_composite"/>
</dbReference>
<dbReference type="GO" id="GO:0016812">
    <property type="term" value="F:hydrolase activity, acting on carbon-nitrogen (but not peptide) bonds, in cyclic amides"/>
    <property type="evidence" value="ECO:0007669"/>
    <property type="project" value="TreeGrafter"/>
</dbReference>
<dbReference type="SUPFAM" id="SSF51556">
    <property type="entry name" value="Metallo-dependent hydrolases"/>
    <property type="match status" value="1"/>
</dbReference>
<evidence type="ECO:0000256" key="2">
    <source>
        <dbReference type="ARBA" id="ARBA00008829"/>
    </source>
</evidence>
<dbReference type="GO" id="GO:0046872">
    <property type="term" value="F:metal ion binding"/>
    <property type="evidence" value="ECO:0007669"/>
    <property type="project" value="UniProtKB-KW"/>
</dbReference>
<accession>A0A0E4A026</accession>
<comment type="similarity">
    <text evidence="2">Belongs to the metallo-dependent hydrolases superfamily. Hydantoinase/dihydropyrimidinase family.</text>
</comment>
<evidence type="ECO:0000259" key="6">
    <source>
        <dbReference type="Pfam" id="PF01979"/>
    </source>
</evidence>
<dbReference type="STRING" id="1379870.SD10_12050"/>
<evidence type="ECO:0000313" key="8">
    <source>
        <dbReference type="Proteomes" id="UP000033054"/>
    </source>
</evidence>
<dbReference type="Pfam" id="PF01979">
    <property type="entry name" value="Amidohydro_1"/>
    <property type="match status" value="1"/>
</dbReference>
<evidence type="ECO:0000256" key="1">
    <source>
        <dbReference type="ARBA" id="ARBA00001947"/>
    </source>
</evidence>
<evidence type="ECO:0000256" key="5">
    <source>
        <dbReference type="PIRSR" id="PIRSR611778-50"/>
    </source>
</evidence>
<protein>
    <submittedName>
        <fullName evidence="7">Phenylhydantoinase</fullName>
    </submittedName>
</protein>
<dbReference type="Proteomes" id="UP000033054">
    <property type="component" value="Chromosome"/>
</dbReference>
<dbReference type="AlphaFoldDB" id="A0A0E4A026"/>
<comment type="PTM">
    <text evidence="5">Carbamylation allows a single lysine to coordinate two divalent metal cations.</text>
</comment>
<gene>
    <name evidence="7" type="ORF">SD10_12050</name>
</gene>
<dbReference type="FunFam" id="3.20.20.140:FF:000076">
    <property type="entry name" value="Dihydropyrimidinase like 2"/>
    <property type="match status" value="1"/>
</dbReference>
<dbReference type="CDD" id="cd01314">
    <property type="entry name" value="D-HYD"/>
    <property type="match status" value="1"/>
</dbReference>
<evidence type="ECO:0000313" key="7">
    <source>
        <dbReference type="EMBL" id="AKD58482.1"/>
    </source>
</evidence>
<dbReference type="OrthoDB" id="9765462at2"/>
<name>A0A0E4A026_9BACT</name>
<dbReference type="InterPro" id="IPR011778">
    <property type="entry name" value="Hydantoinase/dihydroPyrase"/>
</dbReference>
<dbReference type="Gene3D" id="2.30.40.10">
    <property type="entry name" value="Urease, subunit C, domain 1"/>
    <property type="match status" value="1"/>
</dbReference>
<keyword evidence="8" id="KW-1185">Reference proteome</keyword>
<dbReference type="PANTHER" id="PTHR11647">
    <property type="entry name" value="HYDRANTOINASE/DIHYDROPYRIMIDINASE FAMILY MEMBER"/>
    <property type="match status" value="1"/>
</dbReference>
<dbReference type="EMBL" id="CP010429">
    <property type="protein sequence ID" value="AKD58482.1"/>
    <property type="molecule type" value="Genomic_DNA"/>
</dbReference>
<dbReference type="InterPro" id="IPR050378">
    <property type="entry name" value="Metallo-dep_Hydrolases_sf"/>
</dbReference>
<evidence type="ECO:0000256" key="3">
    <source>
        <dbReference type="ARBA" id="ARBA00022723"/>
    </source>
</evidence>
<dbReference type="Gene3D" id="3.20.20.140">
    <property type="entry name" value="Metal-dependent hydrolases"/>
    <property type="match status" value="1"/>
</dbReference>
<feature type="domain" description="Amidohydrolase-related" evidence="6">
    <location>
        <begin position="49"/>
        <end position="439"/>
    </location>
</feature>
<dbReference type="NCBIfam" id="TIGR02033">
    <property type="entry name" value="D-hydantoinase"/>
    <property type="match status" value="1"/>
</dbReference>